<sequence length="61" mass="6523">MLTADDVRATRFKKAKRGSLYDVAQVDASFAEVIAALEASWQSGNTSQPGTSWSSGTSWSP</sequence>
<gene>
    <name evidence="2" type="ORF">FB461_1230</name>
</gene>
<evidence type="ECO:0000313" key="2">
    <source>
        <dbReference type="EMBL" id="TQL64721.1"/>
    </source>
</evidence>
<keyword evidence="3" id="KW-1185">Reference proteome</keyword>
<evidence type="ECO:0000313" key="3">
    <source>
        <dbReference type="Proteomes" id="UP000315389"/>
    </source>
</evidence>
<dbReference type="EMBL" id="VFOS01000001">
    <property type="protein sequence ID" value="TQL64721.1"/>
    <property type="molecule type" value="Genomic_DNA"/>
</dbReference>
<dbReference type="Gene3D" id="6.10.250.660">
    <property type="match status" value="1"/>
</dbReference>
<feature type="region of interest" description="Disordered" evidence="1">
    <location>
        <begin position="41"/>
        <end position="61"/>
    </location>
</feature>
<protein>
    <submittedName>
        <fullName evidence="2">DivIVA domain-containing protein</fullName>
    </submittedName>
</protein>
<name>A0A542ZWJ7_RARFA</name>
<accession>A0A542ZWJ7</accession>
<dbReference type="Proteomes" id="UP000315389">
    <property type="component" value="Unassembled WGS sequence"/>
</dbReference>
<dbReference type="NCBIfam" id="TIGR03544">
    <property type="entry name" value="DivI1A_domain"/>
    <property type="match status" value="1"/>
</dbReference>
<organism evidence="2 3">
    <name type="scientific">Rarobacter faecitabidus</name>
    <dbReference type="NCBI Taxonomy" id="13243"/>
    <lineage>
        <taxon>Bacteria</taxon>
        <taxon>Bacillati</taxon>
        <taxon>Actinomycetota</taxon>
        <taxon>Actinomycetes</taxon>
        <taxon>Micrococcales</taxon>
        <taxon>Rarobacteraceae</taxon>
        <taxon>Rarobacter</taxon>
    </lineage>
</organism>
<reference evidence="2 3" key="1">
    <citation type="submission" date="2019-06" db="EMBL/GenBank/DDBJ databases">
        <title>Sequencing the genomes of 1000 actinobacteria strains.</title>
        <authorList>
            <person name="Klenk H.-P."/>
        </authorList>
    </citation>
    <scope>NUCLEOTIDE SEQUENCE [LARGE SCALE GENOMIC DNA]</scope>
    <source>
        <strain evidence="2 3">DSM 4813</strain>
    </source>
</reference>
<dbReference type="InterPro" id="IPR019933">
    <property type="entry name" value="DivIVA_domain"/>
</dbReference>
<dbReference type="RefSeq" id="WP_170222630.1">
    <property type="nucleotide sequence ID" value="NZ_BAAASV010000001.1"/>
</dbReference>
<evidence type="ECO:0000256" key="1">
    <source>
        <dbReference type="SAM" id="MobiDB-lite"/>
    </source>
</evidence>
<dbReference type="AlphaFoldDB" id="A0A542ZWJ7"/>
<feature type="compositionally biased region" description="Low complexity" evidence="1">
    <location>
        <begin position="49"/>
        <end position="61"/>
    </location>
</feature>
<proteinExistence type="predicted"/>
<comment type="caution">
    <text evidence="2">The sequence shown here is derived from an EMBL/GenBank/DDBJ whole genome shotgun (WGS) entry which is preliminary data.</text>
</comment>